<feature type="region of interest" description="Disordered" evidence="1">
    <location>
        <begin position="1"/>
        <end position="25"/>
    </location>
</feature>
<evidence type="ECO:0000256" key="1">
    <source>
        <dbReference type="SAM" id="MobiDB-lite"/>
    </source>
</evidence>
<dbReference type="AlphaFoldDB" id="A0A392U9P5"/>
<sequence length="35" mass="3581">MGRRKPYDKRGKKANEGGSSGGRGGGARDCVICGV</sequence>
<protein>
    <submittedName>
        <fullName evidence="2">Uncharacterized protein</fullName>
    </submittedName>
</protein>
<dbReference type="EMBL" id="LXQA010758871">
    <property type="protein sequence ID" value="MCI69557.1"/>
    <property type="molecule type" value="Genomic_DNA"/>
</dbReference>
<accession>A0A392U9P5</accession>
<reference evidence="2 3" key="1">
    <citation type="journal article" date="2018" name="Front. Plant Sci.">
        <title>Red Clover (Trifolium pratense) and Zigzag Clover (T. medium) - A Picture of Genomic Similarities and Differences.</title>
        <authorList>
            <person name="Dluhosova J."/>
            <person name="Istvanek J."/>
            <person name="Nedelnik J."/>
            <person name="Repkova J."/>
        </authorList>
    </citation>
    <scope>NUCLEOTIDE SEQUENCE [LARGE SCALE GENOMIC DNA]</scope>
    <source>
        <strain evidence="3">cv. 10/8</strain>
        <tissue evidence="2">Leaf</tissue>
    </source>
</reference>
<feature type="non-terminal residue" evidence="2">
    <location>
        <position position="35"/>
    </location>
</feature>
<evidence type="ECO:0000313" key="3">
    <source>
        <dbReference type="Proteomes" id="UP000265520"/>
    </source>
</evidence>
<name>A0A392U9P5_9FABA</name>
<organism evidence="2 3">
    <name type="scientific">Trifolium medium</name>
    <dbReference type="NCBI Taxonomy" id="97028"/>
    <lineage>
        <taxon>Eukaryota</taxon>
        <taxon>Viridiplantae</taxon>
        <taxon>Streptophyta</taxon>
        <taxon>Embryophyta</taxon>
        <taxon>Tracheophyta</taxon>
        <taxon>Spermatophyta</taxon>
        <taxon>Magnoliopsida</taxon>
        <taxon>eudicotyledons</taxon>
        <taxon>Gunneridae</taxon>
        <taxon>Pentapetalae</taxon>
        <taxon>rosids</taxon>
        <taxon>fabids</taxon>
        <taxon>Fabales</taxon>
        <taxon>Fabaceae</taxon>
        <taxon>Papilionoideae</taxon>
        <taxon>50 kb inversion clade</taxon>
        <taxon>NPAAA clade</taxon>
        <taxon>Hologalegina</taxon>
        <taxon>IRL clade</taxon>
        <taxon>Trifolieae</taxon>
        <taxon>Trifolium</taxon>
    </lineage>
</organism>
<proteinExistence type="predicted"/>
<keyword evidence="3" id="KW-1185">Reference proteome</keyword>
<dbReference type="Proteomes" id="UP000265520">
    <property type="component" value="Unassembled WGS sequence"/>
</dbReference>
<comment type="caution">
    <text evidence="2">The sequence shown here is derived from an EMBL/GenBank/DDBJ whole genome shotgun (WGS) entry which is preliminary data.</text>
</comment>
<feature type="compositionally biased region" description="Basic residues" evidence="1">
    <location>
        <begin position="1"/>
        <end position="12"/>
    </location>
</feature>
<evidence type="ECO:0000313" key="2">
    <source>
        <dbReference type="EMBL" id="MCI69557.1"/>
    </source>
</evidence>